<dbReference type="Gene3D" id="2.40.50.100">
    <property type="match status" value="1"/>
</dbReference>
<proteinExistence type="inferred from homology"/>
<dbReference type="SUPFAM" id="SSF52540">
    <property type="entry name" value="P-loop containing nucleoside triphosphate hydrolases"/>
    <property type="match status" value="1"/>
</dbReference>
<dbReference type="InterPro" id="IPR017879">
    <property type="entry name" value="PotA_ATP-bd"/>
</dbReference>
<protein>
    <recommendedName>
        <fullName evidence="7">Spermidine/putrescine import ATP-binding protein PotA</fullName>
        <ecNumber evidence="7">7.6.2.11</ecNumber>
    </recommendedName>
</protein>
<dbReference type="OrthoDB" id="9802264at2"/>
<evidence type="ECO:0000256" key="7">
    <source>
        <dbReference type="RuleBase" id="RU364083"/>
    </source>
</evidence>
<dbReference type="GO" id="GO:0015594">
    <property type="term" value="F:ABC-type putrescine transporter activity"/>
    <property type="evidence" value="ECO:0007669"/>
    <property type="project" value="InterPro"/>
</dbReference>
<organism evidence="9 10">
    <name type="scientific">Psittacicella gerlachiana</name>
    <dbReference type="NCBI Taxonomy" id="2028574"/>
    <lineage>
        <taxon>Bacteria</taxon>
        <taxon>Pseudomonadati</taxon>
        <taxon>Pseudomonadota</taxon>
        <taxon>Gammaproteobacteria</taxon>
        <taxon>Pasteurellales</taxon>
        <taxon>Psittacicellaceae</taxon>
        <taxon>Psittacicella</taxon>
    </lineage>
</organism>
<evidence type="ECO:0000313" key="10">
    <source>
        <dbReference type="Proteomes" id="UP000265964"/>
    </source>
</evidence>
<keyword evidence="3 7" id="KW-0547">Nucleotide-binding</keyword>
<dbReference type="GO" id="GO:0016887">
    <property type="term" value="F:ATP hydrolysis activity"/>
    <property type="evidence" value="ECO:0007669"/>
    <property type="project" value="InterPro"/>
</dbReference>
<dbReference type="GO" id="GO:0005524">
    <property type="term" value="F:ATP binding"/>
    <property type="evidence" value="ECO:0007669"/>
    <property type="project" value="UniProtKB-KW"/>
</dbReference>
<evidence type="ECO:0000259" key="8">
    <source>
        <dbReference type="PROSITE" id="PS50893"/>
    </source>
</evidence>
<reference evidence="9 10" key="1">
    <citation type="submission" date="2017-08" db="EMBL/GenBank/DDBJ databases">
        <title>Reclassification of Bisgaard taxon 37 and 44.</title>
        <authorList>
            <person name="Christensen H."/>
        </authorList>
    </citation>
    <scope>NUCLEOTIDE SEQUENCE [LARGE SCALE GENOMIC DNA]</scope>
    <source>
        <strain evidence="9 10">EEAB3T1</strain>
    </source>
</reference>
<dbReference type="InterPro" id="IPR003593">
    <property type="entry name" value="AAA+_ATPase"/>
</dbReference>
<dbReference type="Proteomes" id="UP000265964">
    <property type="component" value="Unassembled WGS sequence"/>
</dbReference>
<dbReference type="PANTHER" id="PTHR42781:SF4">
    <property type="entry name" value="SPERMIDINE_PUTRESCINE IMPORT ATP-BINDING PROTEIN POTA"/>
    <property type="match status" value="1"/>
</dbReference>
<accession>A0A3A1Y2D6</accession>
<keyword evidence="6 7" id="KW-0472">Membrane</keyword>
<dbReference type="NCBIfam" id="TIGR01187">
    <property type="entry name" value="potA"/>
    <property type="match status" value="1"/>
</dbReference>
<keyword evidence="1 7" id="KW-0813">Transport</keyword>
<dbReference type="PROSITE" id="PS50893">
    <property type="entry name" value="ABC_TRANSPORTER_2"/>
    <property type="match status" value="1"/>
</dbReference>
<dbReference type="SUPFAM" id="SSF50331">
    <property type="entry name" value="MOP-like"/>
    <property type="match status" value="1"/>
</dbReference>
<dbReference type="NCBIfam" id="NF006987">
    <property type="entry name" value="PRK09452.1"/>
    <property type="match status" value="1"/>
</dbReference>
<dbReference type="GO" id="GO:0043190">
    <property type="term" value="C:ATP-binding cassette (ABC) transporter complex"/>
    <property type="evidence" value="ECO:0007669"/>
    <property type="project" value="InterPro"/>
</dbReference>
<dbReference type="EC" id="7.6.2.11" evidence="7"/>
<dbReference type="PROSITE" id="PS00211">
    <property type="entry name" value="ABC_TRANSPORTER_1"/>
    <property type="match status" value="1"/>
</dbReference>
<sequence length="386" mass="43573">MNNSSDNNFVKDQKTSKSIVRLENISKSYDGKINTIEQFNLDIEQGTFLTILGPSGCGKTTVLRMIAGLETVSGGKVFIDDVDVTNLGAEKRQVNTVFQSYALFPHMNIFNNVAFGLRMQKVPEKEIKERVMEALAMVKLESFAERMPSQLSGGQQQRVAIARAVVNKPKVLLLDESLSALDYQLRLEMQNELKALQRKLGISFIFVTHDQEEALTMSDRIIVMNKGKIVQDGTPREIYEEPANLFVAEFIGEINVFDAIVKSRIDENTVLADVEGRTCKIHTKLDVFTGKKLLVLLRPEDLLVEEIQRYDENVDGIYGQIIDLNYKGMTLDSRVELTNGKIIVTSEFFNEDDPSMNHNIGQKVAITWHDSWEVVLDEESNKSTID</sequence>
<dbReference type="InterPro" id="IPR050093">
    <property type="entry name" value="ABC_SmlMolc_Importer"/>
</dbReference>
<evidence type="ECO:0000256" key="2">
    <source>
        <dbReference type="ARBA" id="ARBA00022475"/>
    </source>
</evidence>
<comment type="subunit">
    <text evidence="7">The complex is composed of two ATP-binding proteins (PotA), two transmembrane proteins (PotB and PotC) and a solute-binding protein (PotD).</text>
</comment>
<dbReference type="SMART" id="SM00382">
    <property type="entry name" value="AAA"/>
    <property type="match status" value="1"/>
</dbReference>
<comment type="catalytic activity">
    <reaction evidence="7">
        <text>ATP + H2O + polyamine-[polyamine-binding protein]Side 1 = ADP + phosphate + polyamineSide 2 + [polyamine-binding protein]Side 1.</text>
        <dbReference type="EC" id="7.6.2.11"/>
    </reaction>
</comment>
<evidence type="ECO:0000313" key="9">
    <source>
        <dbReference type="EMBL" id="RIY31466.1"/>
    </source>
</evidence>
<dbReference type="FunFam" id="3.40.50.300:FF:000133">
    <property type="entry name" value="Spermidine/putrescine import ATP-binding protein PotA"/>
    <property type="match status" value="1"/>
</dbReference>
<comment type="caution">
    <text evidence="9">The sequence shown here is derived from an EMBL/GenBank/DDBJ whole genome shotgun (WGS) entry which is preliminary data.</text>
</comment>
<dbReference type="Pfam" id="PF00005">
    <property type="entry name" value="ABC_tran"/>
    <property type="match status" value="1"/>
</dbReference>
<dbReference type="InterPro" id="IPR005893">
    <property type="entry name" value="PotA-like"/>
</dbReference>
<dbReference type="InterPro" id="IPR003439">
    <property type="entry name" value="ABC_transporter-like_ATP-bd"/>
</dbReference>
<feature type="domain" description="ABC transporter" evidence="8">
    <location>
        <begin position="20"/>
        <end position="251"/>
    </location>
</feature>
<dbReference type="EMBL" id="NRJF01000280">
    <property type="protein sequence ID" value="RIY31466.1"/>
    <property type="molecule type" value="Genomic_DNA"/>
</dbReference>
<keyword evidence="4 7" id="KW-0067">ATP-binding</keyword>
<evidence type="ECO:0000256" key="1">
    <source>
        <dbReference type="ARBA" id="ARBA00022448"/>
    </source>
</evidence>
<dbReference type="InterPro" id="IPR013611">
    <property type="entry name" value="Transp-assoc_OB_typ2"/>
</dbReference>
<dbReference type="Gene3D" id="3.40.50.300">
    <property type="entry name" value="P-loop containing nucleotide triphosphate hydrolases"/>
    <property type="match status" value="1"/>
</dbReference>
<comment type="function">
    <text evidence="7">Part of the ABC transporter complex PotABCD involved in spermidine/putrescine import. Responsible for energy coupling to the transport system.</text>
</comment>
<evidence type="ECO:0000256" key="6">
    <source>
        <dbReference type="ARBA" id="ARBA00023136"/>
    </source>
</evidence>
<keyword evidence="5 7" id="KW-1278">Translocase</keyword>
<dbReference type="AlphaFoldDB" id="A0A3A1Y2D6"/>
<comment type="similarity">
    <text evidence="7">Belongs to the ABC transporter superfamily. Spermidine/putrescine importer (TC 3.A.1.11.1) family.</text>
</comment>
<dbReference type="InterPro" id="IPR027417">
    <property type="entry name" value="P-loop_NTPase"/>
</dbReference>
<keyword evidence="10" id="KW-1185">Reference proteome</keyword>
<dbReference type="InterPro" id="IPR008995">
    <property type="entry name" value="Mo/tungstate-bd_C_term_dom"/>
</dbReference>
<evidence type="ECO:0000256" key="5">
    <source>
        <dbReference type="ARBA" id="ARBA00022967"/>
    </source>
</evidence>
<gene>
    <name evidence="7" type="primary">potA</name>
    <name evidence="9" type="ORF">CKF59_07610</name>
</gene>
<dbReference type="Pfam" id="PF08402">
    <property type="entry name" value="TOBE_2"/>
    <property type="match status" value="1"/>
</dbReference>
<dbReference type="PANTHER" id="PTHR42781">
    <property type="entry name" value="SPERMIDINE/PUTRESCINE IMPORT ATP-BINDING PROTEIN POTA"/>
    <property type="match status" value="1"/>
</dbReference>
<keyword evidence="2 7" id="KW-1003">Cell membrane</keyword>
<evidence type="ECO:0000256" key="4">
    <source>
        <dbReference type="ARBA" id="ARBA00022840"/>
    </source>
</evidence>
<name>A0A3A1Y2D6_9GAMM</name>
<dbReference type="InterPro" id="IPR017871">
    <property type="entry name" value="ABC_transporter-like_CS"/>
</dbReference>
<dbReference type="CDD" id="cd03300">
    <property type="entry name" value="ABC_PotA_N"/>
    <property type="match status" value="1"/>
</dbReference>
<evidence type="ECO:0000256" key="3">
    <source>
        <dbReference type="ARBA" id="ARBA00022741"/>
    </source>
</evidence>